<feature type="region of interest" description="Disordered" evidence="1">
    <location>
        <begin position="1"/>
        <end position="54"/>
    </location>
</feature>
<sequence>MEKQNDKGTPKQEPWPEDDVAEKYIRDGGKKETPTAEEEEEAERVLREAKEPKK</sequence>
<dbReference type="EMBL" id="FSRA01000001">
    <property type="protein sequence ID" value="SIN66180.1"/>
    <property type="molecule type" value="Genomic_DNA"/>
</dbReference>
<dbReference type="AlphaFoldDB" id="A0A1N6D5R8"/>
<keyword evidence="3" id="KW-1185">Reference proteome</keyword>
<feature type="compositionally biased region" description="Basic and acidic residues" evidence="1">
    <location>
        <begin position="21"/>
        <end position="34"/>
    </location>
</feature>
<evidence type="ECO:0000313" key="3">
    <source>
        <dbReference type="Proteomes" id="UP000185003"/>
    </source>
</evidence>
<feature type="compositionally biased region" description="Basic and acidic residues" evidence="1">
    <location>
        <begin position="1"/>
        <end position="10"/>
    </location>
</feature>
<evidence type="ECO:0000256" key="1">
    <source>
        <dbReference type="SAM" id="MobiDB-lite"/>
    </source>
</evidence>
<name>A0A1N6D5R8_9BACT</name>
<reference evidence="2 3" key="1">
    <citation type="submission" date="2016-11" db="EMBL/GenBank/DDBJ databases">
        <authorList>
            <person name="Jaros S."/>
            <person name="Januszkiewicz K."/>
            <person name="Wedrychowicz H."/>
        </authorList>
    </citation>
    <scope>NUCLEOTIDE SEQUENCE [LARGE SCALE GENOMIC DNA]</scope>
    <source>
        <strain evidence="2 3">DSM 24787</strain>
    </source>
</reference>
<organism evidence="2 3">
    <name type="scientific">Chitinophaga niabensis</name>
    <dbReference type="NCBI Taxonomy" id="536979"/>
    <lineage>
        <taxon>Bacteria</taxon>
        <taxon>Pseudomonadati</taxon>
        <taxon>Bacteroidota</taxon>
        <taxon>Chitinophagia</taxon>
        <taxon>Chitinophagales</taxon>
        <taxon>Chitinophagaceae</taxon>
        <taxon>Chitinophaga</taxon>
    </lineage>
</organism>
<feature type="compositionally biased region" description="Basic and acidic residues" evidence="1">
    <location>
        <begin position="43"/>
        <end position="54"/>
    </location>
</feature>
<gene>
    <name evidence="2" type="ORF">SAMN04488055_0324</name>
</gene>
<protein>
    <submittedName>
        <fullName evidence="2">Uncharacterized protein</fullName>
    </submittedName>
</protein>
<dbReference type="RefSeq" id="WP_159442192.1">
    <property type="nucleotide sequence ID" value="NZ_FSRA01000001.1"/>
</dbReference>
<proteinExistence type="predicted"/>
<evidence type="ECO:0000313" key="2">
    <source>
        <dbReference type="EMBL" id="SIN66180.1"/>
    </source>
</evidence>
<dbReference type="Proteomes" id="UP000185003">
    <property type="component" value="Unassembled WGS sequence"/>
</dbReference>
<accession>A0A1N6D5R8</accession>